<evidence type="ECO:0000256" key="1">
    <source>
        <dbReference type="ARBA" id="ARBA00023015"/>
    </source>
</evidence>
<dbReference type="PANTHER" id="PTHR33164">
    <property type="entry name" value="TRANSCRIPTIONAL REGULATOR, MARR FAMILY"/>
    <property type="match status" value="1"/>
</dbReference>
<dbReference type="RefSeq" id="WP_262874362.1">
    <property type="nucleotide sequence ID" value="NZ_BAABKW010000004.1"/>
</dbReference>
<dbReference type="EMBL" id="JBHTBE010000002">
    <property type="protein sequence ID" value="MFC7269447.1"/>
    <property type="molecule type" value="Genomic_DNA"/>
</dbReference>
<keyword evidence="2" id="KW-0238">DNA-binding</keyword>
<evidence type="ECO:0000256" key="2">
    <source>
        <dbReference type="ARBA" id="ARBA00023125"/>
    </source>
</evidence>
<evidence type="ECO:0000313" key="5">
    <source>
        <dbReference type="EMBL" id="MFC7269447.1"/>
    </source>
</evidence>
<proteinExistence type="predicted"/>
<dbReference type="PROSITE" id="PS01117">
    <property type="entry name" value="HTH_MARR_1"/>
    <property type="match status" value="1"/>
</dbReference>
<dbReference type="SUPFAM" id="SSF46785">
    <property type="entry name" value="Winged helix' DNA-binding domain"/>
    <property type="match status" value="1"/>
</dbReference>
<dbReference type="InterPro" id="IPR036388">
    <property type="entry name" value="WH-like_DNA-bd_sf"/>
</dbReference>
<dbReference type="InterPro" id="IPR036390">
    <property type="entry name" value="WH_DNA-bd_sf"/>
</dbReference>
<keyword evidence="3" id="KW-0804">Transcription</keyword>
<keyword evidence="1" id="KW-0805">Transcription regulation</keyword>
<evidence type="ECO:0000256" key="3">
    <source>
        <dbReference type="ARBA" id="ARBA00023163"/>
    </source>
</evidence>
<sequence length="150" mass="16771">MSAAVGVDSEAEEAILELESGMNLVFRRASIAWKESAALIHPELQPSGYKLLAHVVRMGTCNAHQLAELFDMDKSVISRQMRQLEELDLIRSVPDERDGRLRVLTPTDEARAALAHVRECNAARMRRVLETLDADEIRTCAKVFRSLAEA</sequence>
<evidence type="ECO:0000313" key="6">
    <source>
        <dbReference type="Proteomes" id="UP001596507"/>
    </source>
</evidence>
<keyword evidence="6" id="KW-1185">Reference proteome</keyword>
<dbReference type="InterPro" id="IPR001845">
    <property type="entry name" value="HTH_ArsR_DNA-bd_dom"/>
</dbReference>
<dbReference type="Gene3D" id="1.10.10.10">
    <property type="entry name" value="Winged helix-like DNA-binding domain superfamily/Winged helix DNA-binding domain"/>
    <property type="match status" value="1"/>
</dbReference>
<dbReference type="SMART" id="SM00418">
    <property type="entry name" value="HTH_ARSR"/>
    <property type="match status" value="1"/>
</dbReference>
<organism evidence="5 6">
    <name type="scientific">Microbacterium fluvii</name>
    <dbReference type="NCBI Taxonomy" id="415215"/>
    <lineage>
        <taxon>Bacteria</taxon>
        <taxon>Bacillati</taxon>
        <taxon>Actinomycetota</taxon>
        <taxon>Actinomycetes</taxon>
        <taxon>Micrococcales</taxon>
        <taxon>Microbacteriaceae</taxon>
        <taxon>Microbacterium</taxon>
    </lineage>
</organism>
<dbReference type="CDD" id="cd00090">
    <property type="entry name" value="HTH_ARSR"/>
    <property type="match status" value="1"/>
</dbReference>
<comment type="caution">
    <text evidence="5">The sequence shown here is derived from an EMBL/GenBank/DDBJ whole genome shotgun (WGS) entry which is preliminary data.</text>
</comment>
<feature type="domain" description="HTH marR-type" evidence="4">
    <location>
        <begin position="15"/>
        <end position="149"/>
    </location>
</feature>
<dbReference type="InterPro" id="IPR000835">
    <property type="entry name" value="HTH_MarR-typ"/>
</dbReference>
<gene>
    <name evidence="5" type="ORF">ACFQRL_10785</name>
</gene>
<evidence type="ECO:0000259" key="4">
    <source>
        <dbReference type="PROSITE" id="PS50995"/>
    </source>
</evidence>
<dbReference type="InterPro" id="IPR039422">
    <property type="entry name" value="MarR/SlyA-like"/>
</dbReference>
<accession>A0ABW2HDN0</accession>
<reference evidence="6" key="1">
    <citation type="journal article" date="2019" name="Int. J. Syst. Evol. Microbiol.">
        <title>The Global Catalogue of Microorganisms (GCM) 10K type strain sequencing project: providing services to taxonomists for standard genome sequencing and annotation.</title>
        <authorList>
            <consortium name="The Broad Institute Genomics Platform"/>
            <consortium name="The Broad Institute Genome Sequencing Center for Infectious Disease"/>
            <person name="Wu L."/>
            <person name="Ma J."/>
        </authorList>
    </citation>
    <scope>NUCLEOTIDE SEQUENCE [LARGE SCALE GENOMIC DNA]</scope>
    <source>
        <strain evidence="6">CGMCC 1.15772</strain>
    </source>
</reference>
<dbReference type="Proteomes" id="UP001596507">
    <property type="component" value="Unassembled WGS sequence"/>
</dbReference>
<dbReference type="PANTHER" id="PTHR33164:SF57">
    <property type="entry name" value="MARR-FAMILY TRANSCRIPTIONAL REGULATOR"/>
    <property type="match status" value="1"/>
</dbReference>
<protein>
    <submittedName>
        <fullName evidence="5">MarR family winged helix-turn-helix transcriptional regulator</fullName>
    </submittedName>
</protein>
<dbReference type="Pfam" id="PF12802">
    <property type="entry name" value="MarR_2"/>
    <property type="match status" value="1"/>
</dbReference>
<name>A0ABW2HDN0_9MICO</name>
<dbReference type="PROSITE" id="PS50995">
    <property type="entry name" value="HTH_MARR_2"/>
    <property type="match status" value="1"/>
</dbReference>
<dbReference type="InterPro" id="IPR011991">
    <property type="entry name" value="ArsR-like_HTH"/>
</dbReference>
<dbReference type="SMART" id="SM00347">
    <property type="entry name" value="HTH_MARR"/>
    <property type="match status" value="1"/>
</dbReference>
<dbReference type="InterPro" id="IPR023187">
    <property type="entry name" value="Tscrpt_reg_MarR-type_CS"/>
</dbReference>